<dbReference type="Pfam" id="PF01464">
    <property type="entry name" value="SLT"/>
    <property type="match status" value="1"/>
</dbReference>
<evidence type="ECO:0000256" key="1">
    <source>
        <dbReference type="SAM" id="MobiDB-lite"/>
    </source>
</evidence>
<evidence type="ECO:0000313" key="4">
    <source>
        <dbReference type="EMBL" id="GEO06399.1"/>
    </source>
</evidence>
<reference evidence="4 5" key="1">
    <citation type="submission" date="2019-07" db="EMBL/GenBank/DDBJ databases">
        <title>Whole genome shotgun sequence of Adhaeribacter aerolatus NBRC 106133.</title>
        <authorList>
            <person name="Hosoyama A."/>
            <person name="Uohara A."/>
            <person name="Ohji S."/>
            <person name="Ichikawa N."/>
        </authorList>
    </citation>
    <scope>NUCLEOTIDE SEQUENCE [LARGE SCALE GENOMIC DNA]</scope>
    <source>
        <strain evidence="4 5">NBRC 106133</strain>
    </source>
</reference>
<feature type="compositionally biased region" description="Low complexity" evidence="1">
    <location>
        <begin position="481"/>
        <end position="506"/>
    </location>
</feature>
<feature type="region of interest" description="Disordered" evidence="1">
    <location>
        <begin position="411"/>
        <end position="457"/>
    </location>
</feature>
<evidence type="ECO:0000256" key="2">
    <source>
        <dbReference type="SAM" id="SignalP"/>
    </source>
</evidence>
<feature type="signal peptide" evidence="2">
    <location>
        <begin position="1"/>
        <end position="19"/>
    </location>
</feature>
<evidence type="ECO:0000259" key="3">
    <source>
        <dbReference type="PROSITE" id="PS51782"/>
    </source>
</evidence>
<dbReference type="InterPro" id="IPR018392">
    <property type="entry name" value="LysM"/>
</dbReference>
<keyword evidence="2" id="KW-0732">Signal</keyword>
<dbReference type="SUPFAM" id="SSF53955">
    <property type="entry name" value="Lysozyme-like"/>
    <property type="match status" value="1"/>
</dbReference>
<feature type="compositionally biased region" description="Basic and acidic residues" evidence="1">
    <location>
        <begin position="436"/>
        <end position="457"/>
    </location>
</feature>
<gene>
    <name evidence="4" type="ORF">AAE02nite_40630</name>
</gene>
<dbReference type="GO" id="GO:0008932">
    <property type="term" value="F:lytic endotransglycosylase activity"/>
    <property type="evidence" value="ECO:0007669"/>
    <property type="project" value="TreeGrafter"/>
</dbReference>
<proteinExistence type="predicted"/>
<keyword evidence="5" id="KW-1185">Reference proteome</keyword>
<dbReference type="Pfam" id="PF01476">
    <property type="entry name" value="LysM"/>
    <property type="match status" value="3"/>
</dbReference>
<dbReference type="CDD" id="cd00118">
    <property type="entry name" value="LysM"/>
    <property type="match status" value="3"/>
</dbReference>
<dbReference type="InterPro" id="IPR036779">
    <property type="entry name" value="LysM_dom_sf"/>
</dbReference>
<dbReference type="CDD" id="cd16894">
    <property type="entry name" value="MltD-like"/>
    <property type="match status" value="1"/>
</dbReference>
<accession>A0A512B359</accession>
<feature type="domain" description="LysM" evidence="3">
    <location>
        <begin position="358"/>
        <end position="402"/>
    </location>
</feature>
<dbReference type="EMBL" id="BJYS01000036">
    <property type="protein sequence ID" value="GEO06399.1"/>
    <property type="molecule type" value="Genomic_DNA"/>
</dbReference>
<dbReference type="AlphaFoldDB" id="A0A512B359"/>
<dbReference type="Proteomes" id="UP000321532">
    <property type="component" value="Unassembled WGS sequence"/>
</dbReference>
<comment type="caution">
    <text evidence="4">The sequence shown here is derived from an EMBL/GenBank/DDBJ whole genome shotgun (WGS) entry which is preliminary data.</text>
</comment>
<dbReference type="PANTHER" id="PTHR33734:SF22">
    <property type="entry name" value="MEMBRANE-BOUND LYTIC MUREIN TRANSGLYCOSYLASE D"/>
    <property type="match status" value="1"/>
</dbReference>
<feature type="domain" description="LysM" evidence="3">
    <location>
        <begin position="644"/>
        <end position="689"/>
    </location>
</feature>
<evidence type="ECO:0000313" key="5">
    <source>
        <dbReference type="Proteomes" id="UP000321532"/>
    </source>
</evidence>
<dbReference type="InterPro" id="IPR023346">
    <property type="entry name" value="Lysozyme-like_dom_sf"/>
</dbReference>
<dbReference type="Gene3D" id="3.10.350.10">
    <property type="entry name" value="LysM domain"/>
    <property type="match status" value="3"/>
</dbReference>
<dbReference type="RefSeq" id="WP_146902346.1">
    <property type="nucleotide sequence ID" value="NZ_BJYS01000036.1"/>
</dbReference>
<feature type="domain" description="LysM" evidence="3">
    <location>
        <begin position="727"/>
        <end position="770"/>
    </location>
</feature>
<dbReference type="PROSITE" id="PS51782">
    <property type="entry name" value="LYSM"/>
    <property type="match status" value="3"/>
</dbReference>
<name>A0A512B359_9BACT</name>
<dbReference type="PANTHER" id="PTHR33734">
    <property type="entry name" value="LYSM DOMAIN-CONTAINING GPI-ANCHORED PROTEIN 2"/>
    <property type="match status" value="1"/>
</dbReference>
<dbReference type="SMART" id="SM00257">
    <property type="entry name" value="LysM"/>
    <property type="match status" value="3"/>
</dbReference>
<feature type="region of interest" description="Disordered" evidence="1">
    <location>
        <begin position="474"/>
        <end position="506"/>
    </location>
</feature>
<feature type="chain" id="PRO_5021798308" description="LysM domain-containing protein" evidence="2">
    <location>
        <begin position="20"/>
        <end position="778"/>
    </location>
</feature>
<organism evidence="4 5">
    <name type="scientific">Adhaeribacter aerolatus</name>
    <dbReference type="NCBI Taxonomy" id="670289"/>
    <lineage>
        <taxon>Bacteria</taxon>
        <taxon>Pseudomonadati</taxon>
        <taxon>Bacteroidota</taxon>
        <taxon>Cytophagia</taxon>
        <taxon>Cytophagales</taxon>
        <taxon>Hymenobacteraceae</taxon>
        <taxon>Adhaeribacter</taxon>
    </lineage>
</organism>
<protein>
    <recommendedName>
        <fullName evidence="3">LysM domain-containing protein</fullName>
    </recommendedName>
</protein>
<sequence>MRKGTILFLLSCISFLANAQNIIVPSDIYFADQHLRVNDRGRQEIQRQVDALTKYPTYFQAKVDRADTYFPIIERIFREEGLPDDFKYLALQESGLVSDAVSTSNAVGFWQFKKEAASDQKLQINQDIDERKHIIESTRGAARYLVKHNNVYYKNWHNTLLSYNLGLTGAKGYAKPNDVNKKEMDITERTHPYILTFLAHKVAFSNYVGRNPAPMILLQEMTASAGKSFREIAMETQTDEAELQKYNKWLHGRAVPYDKTYTVLIPVTNPDQQSVIYASNRTGSQNTYAEQTGKREFRKQNNLKVIIARRGDTKDKLAAEADMPARRFLMYNDMYSFDPIVPGEAYYLEMKHSKADAPYHVVKQGETIQQVAQQHGVKVRSLLFYNRLKATETLAEGRLLWMQRRRPANTPVEFQKTYPDNAPAPAQPGILAQNDDPAKARTENKSADSNREEEKSIASALEKRLNKWFGVKKKPAKVQEVEVPATPEPVAEPQLATRPAPATTPAAETTINEAATTSATPSPAEPSLDEAIAQTNEEAEETDDSLSANIDKQIEPVNKPTAPLVYSRTKTPAPVATTTATEINTPTATDSNAITETTAIETPAPKPAVILKEPVAAAPTKTTAPASVYKEPAKALAQPASNPGVHVVTKGETLYAISKMYQVSLEDLKTWNNLGEMPLAIGQNLKLVAPPVTSASYPTSTVNKPQAQTADVAPTVASNGSYAAGPVSHTVSAGESMYQISRRYGVTIKEIMDWNNKADFNVSPGEKLKIKPKGAARN</sequence>
<dbReference type="Gene3D" id="1.10.530.10">
    <property type="match status" value="1"/>
</dbReference>
<dbReference type="SUPFAM" id="SSF54106">
    <property type="entry name" value="LysM domain"/>
    <property type="match status" value="3"/>
</dbReference>
<dbReference type="OrthoDB" id="977752at2"/>
<dbReference type="InterPro" id="IPR008258">
    <property type="entry name" value="Transglycosylase_SLT_dom_1"/>
</dbReference>